<accession>S2JAG2</accession>
<dbReference type="OrthoDB" id="2290843at2759"/>
<dbReference type="OMA" id="RQDQCNS"/>
<protein>
    <submittedName>
        <fullName evidence="1">Uncharacterized protein</fullName>
    </submittedName>
</protein>
<dbReference type="EMBL" id="KE123984">
    <property type="protein sequence ID" value="EPB86674.1"/>
    <property type="molecule type" value="Genomic_DNA"/>
</dbReference>
<dbReference type="eggNOG" id="ENOG502R9TT">
    <property type="taxonomic scope" value="Eukaryota"/>
</dbReference>
<dbReference type="Proteomes" id="UP000014254">
    <property type="component" value="Unassembled WGS sequence"/>
</dbReference>
<evidence type="ECO:0000313" key="2">
    <source>
        <dbReference type="Proteomes" id="UP000014254"/>
    </source>
</evidence>
<gene>
    <name evidence="1" type="ORF">HMPREF1544_06554</name>
</gene>
<evidence type="ECO:0000313" key="1">
    <source>
        <dbReference type="EMBL" id="EPB86674.1"/>
    </source>
</evidence>
<organism evidence="1 2">
    <name type="scientific">Mucor circinelloides f. circinelloides (strain 1006PhL)</name>
    <name type="common">Mucormycosis agent</name>
    <name type="synonym">Calyptromyces circinelloides</name>
    <dbReference type="NCBI Taxonomy" id="1220926"/>
    <lineage>
        <taxon>Eukaryota</taxon>
        <taxon>Fungi</taxon>
        <taxon>Fungi incertae sedis</taxon>
        <taxon>Mucoromycota</taxon>
        <taxon>Mucoromycotina</taxon>
        <taxon>Mucoromycetes</taxon>
        <taxon>Mucorales</taxon>
        <taxon>Mucorineae</taxon>
        <taxon>Mucoraceae</taxon>
        <taxon>Mucor</taxon>
    </lineage>
</organism>
<proteinExistence type="predicted"/>
<keyword evidence="2" id="KW-1185">Reference proteome</keyword>
<dbReference type="AlphaFoldDB" id="S2JAG2"/>
<name>S2JAG2_MUCC1</name>
<sequence>MANTTTQPTLQDDKATAKIIDKIKQLQTSLATTAQRKDKLLLELNQEYERLAHKRQDQCNSLVEGWQSYQLDQKNDRQSDIAKRQIEFDRQLDALDEEKRRSWVSQKQDKSEICNQLLHYLKHCSTESALLTFPTDVLDQFWELQVQVPVLQAELPLTIAKLNGLLKDQVGSL</sequence>
<dbReference type="InParanoid" id="S2JAG2"/>
<reference evidence="2" key="1">
    <citation type="submission" date="2013-05" db="EMBL/GenBank/DDBJ databases">
        <title>The Genome sequence of Mucor circinelloides f. circinelloides 1006PhL.</title>
        <authorList>
            <consortium name="The Broad Institute Genomics Platform"/>
            <person name="Cuomo C."/>
            <person name="Earl A."/>
            <person name="Findley K."/>
            <person name="Lee S.C."/>
            <person name="Walker B."/>
            <person name="Young S."/>
            <person name="Zeng Q."/>
            <person name="Gargeya S."/>
            <person name="Fitzgerald M."/>
            <person name="Haas B."/>
            <person name="Abouelleil A."/>
            <person name="Allen A.W."/>
            <person name="Alvarado L."/>
            <person name="Arachchi H.M."/>
            <person name="Berlin A.M."/>
            <person name="Chapman S.B."/>
            <person name="Gainer-Dewar J."/>
            <person name="Goldberg J."/>
            <person name="Griggs A."/>
            <person name="Gujja S."/>
            <person name="Hansen M."/>
            <person name="Howarth C."/>
            <person name="Imamovic A."/>
            <person name="Ireland A."/>
            <person name="Larimer J."/>
            <person name="McCowan C."/>
            <person name="Murphy C."/>
            <person name="Pearson M."/>
            <person name="Poon T.W."/>
            <person name="Priest M."/>
            <person name="Roberts A."/>
            <person name="Saif S."/>
            <person name="Shea T."/>
            <person name="Sisk P."/>
            <person name="Sykes S."/>
            <person name="Wortman J."/>
            <person name="Nusbaum C."/>
            <person name="Birren B."/>
        </authorList>
    </citation>
    <scope>NUCLEOTIDE SEQUENCE [LARGE SCALE GENOMIC DNA]</scope>
    <source>
        <strain evidence="2">1006PhL</strain>
    </source>
</reference>
<dbReference type="VEuPathDB" id="FungiDB:HMPREF1544_06554"/>